<evidence type="ECO:0000313" key="2">
    <source>
        <dbReference type="EMBL" id="QTD46364.1"/>
    </source>
</evidence>
<dbReference type="RefSeq" id="WP_208010263.1">
    <property type="nucleotide sequence ID" value="NZ_CP071796.1"/>
</dbReference>
<dbReference type="Proteomes" id="UP000663903">
    <property type="component" value="Chromosome"/>
</dbReference>
<dbReference type="InterPro" id="IPR021762">
    <property type="entry name" value="DUF3325"/>
</dbReference>
<dbReference type="AlphaFoldDB" id="A0A975CLG2"/>
<evidence type="ECO:0000313" key="3">
    <source>
        <dbReference type="Proteomes" id="UP000663903"/>
    </source>
</evidence>
<proteinExistence type="predicted"/>
<reference evidence="2" key="1">
    <citation type="submission" date="2021-03" db="EMBL/GenBank/DDBJ databases">
        <title>Ottowia sp. 27C isolated from the cloaca of a Giant Asian pond turtle (Heosemys grandis).</title>
        <authorList>
            <person name="Spergser J."/>
            <person name="Busse H.-J."/>
        </authorList>
    </citation>
    <scope>NUCLEOTIDE SEQUENCE</scope>
    <source>
        <strain evidence="2">27C</strain>
    </source>
</reference>
<keyword evidence="1" id="KW-1133">Transmembrane helix</keyword>
<dbReference type="Pfam" id="PF11804">
    <property type="entry name" value="DUF3325"/>
    <property type="match status" value="1"/>
</dbReference>
<keyword evidence="3" id="KW-1185">Reference proteome</keyword>
<organism evidence="2 3">
    <name type="scientific">Ottowia testudinis</name>
    <dbReference type="NCBI Taxonomy" id="2816950"/>
    <lineage>
        <taxon>Bacteria</taxon>
        <taxon>Pseudomonadati</taxon>
        <taxon>Pseudomonadota</taxon>
        <taxon>Betaproteobacteria</taxon>
        <taxon>Burkholderiales</taxon>
        <taxon>Comamonadaceae</taxon>
        <taxon>Ottowia</taxon>
    </lineage>
</organism>
<feature type="transmembrane region" description="Helical" evidence="1">
    <location>
        <begin position="72"/>
        <end position="94"/>
    </location>
</feature>
<feature type="transmembrane region" description="Helical" evidence="1">
    <location>
        <begin position="6"/>
        <end position="25"/>
    </location>
</feature>
<gene>
    <name evidence="2" type="ORF">J1M35_05600</name>
</gene>
<evidence type="ECO:0000256" key="1">
    <source>
        <dbReference type="SAM" id="Phobius"/>
    </source>
</evidence>
<dbReference type="EMBL" id="CP071796">
    <property type="protein sequence ID" value="QTD46364.1"/>
    <property type="molecule type" value="Genomic_DNA"/>
</dbReference>
<keyword evidence="1" id="KW-0472">Membrane</keyword>
<keyword evidence="1" id="KW-0812">Transmembrane</keyword>
<accession>A0A975CLG2</accession>
<protein>
    <submittedName>
        <fullName evidence="2">DUF3325 domain-containing protein</fullName>
    </submittedName>
</protein>
<feature type="transmembrane region" description="Helical" evidence="1">
    <location>
        <begin position="46"/>
        <end position="66"/>
    </location>
</feature>
<dbReference type="KEGG" id="otd:J1M35_05600"/>
<sequence>MTGALLIALAFGSAWAGFCALSLAMERHFQDAFGRQRQGFERWRPWLRAAGAAGLGLSLIACLWPHGAAQGWVLWLGVLTAAALAQVLALSGVFRAY</sequence>
<name>A0A975CLG2_9BURK</name>